<dbReference type="EMBL" id="BTGU01000005">
    <property type="protein sequence ID" value="GMN35444.1"/>
    <property type="molecule type" value="Genomic_DNA"/>
</dbReference>
<dbReference type="GO" id="GO:1990246">
    <property type="term" value="C:uniplex complex"/>
    <property type="evidence" value="ECO:0007669"/>
    <property type="project" value="TreeGrafter"/>
</dbReference>
<accession>A0AA87ZEH7</accession>
<gene>
    <name evidence="2" type="ORF">TIFTF001_005312</name>
</gene>
<sequence>MALRKMLAKRLLDGRRETSRPVTLQHSPITSSPPFQTDFPATAAKESCPREYLTSPDSSDKGFFRRLLHRRAQYQSAAKLPEFLTQPVGEKLRENLRVTDITSDRLRLDSLSPPAPEPAAGYFLFGLSVSDARKILKLAQVGKLKAKLGEIPESSISYSEFFRICVESCENEEQGAEFAKIMDEWGNFTVLGNVVYLRPEQV</sequence>
<feature type="compositionally biased region" description="Polar residues" evidence="1">
    <location>
        <begin position="20"/>
        <end position="35"/>
    </location>
</feature>
<dbReference type="AlphaFoldDB" id="A0AA87ZEH7"/>
<dbReference type="PANTHER" id="PTHR13462">
    <property type="entry name" value="CALCIUM UNIPORTER PROTEIN, MITOCHONDRIAL"/>
    <property type="match status" value="1"/>
</dbReference>
<dbReference type="InterPro" id="IPR039055">
    <property type="entry name" value="MCU_fam"/>
</dbReference>
<reference evidence="2" key="1">
    <citation type="submission" date="2023-07" db="EMBL/GenBank/DDBJ databases">
        <title>draft genome sequence of fig (Ficus carica).</title>
        <authorList>
            <person name="Takahashi T."/>
            <person name="Nishimura K."/>
        </authorList>
    </citation>
    <scope>NUCLEOTIDE SEQUENCE</scope>
</reference>
<evidence type="ECO:0008006" key="4">
    <source>
        <dbReference type="Google" id="ProtNLM"/>
    </source>
</evidence>
<name>A0AA87ZEH7_FICCA</name>
<dbReference type="GO" id="GO:0051560">
    <property type="term" value="P:mitochondrial calcium ion homeostasis"/>
    <property type="evidence" value="ECO:0007669"/>
    <property type="project" value="InterPro"/>
</dbReference>
<dbReference type="GO" id="GO:0015292">
    <property type="term" value="F:uniporter activity"/>
    <property type="evidence" value="ECO:0007669"/>
    <property type="project" value="TreeGrafter"/>
</dbReference>
<feature type="region of interest" description="Disordered" evidence="1">
    <location>
        <begin position="12"/>
        <end position="38"/>
    </location>
</feature>
<dbReference type="GO" id="GO:0036444">
    <property type="term" value="P:calcium import into the mitochondrion"/>
    <property type="evidence" value="ECO:0007669"/>
    <property type="project" value="TreeGrafter"/>
</dbReference>
<organism evidence="2 3">
    <name type="scientific">Ficus carica</name>
    <name type="common">Common fig</name>
    <dbReference type="NCBI Taxonomy" id="3494"/>
    <lineage>
        <taxon>Eukaryota</taxon>
        <taxon>Viridiplantae</taxon>
        <taxon>Streptophyta</taxon>
        <taxon>Embryophyta</taxon>
        <taxon>Tracheophyta</taxon>
        <taxon>Spermatophyta</taxon>
        <taxon>Magnoliopsida</taxon>
        <taxon>eudicotyledons</taxon>
        <taxon>Gunneridae</taxon>
        <taxon>Pentapetalae</taxon>
        <taxon>rosids</taxon>
        <taxon>fabids</taxon>
        <taxon>Rosales</taxon>
        <taxon>Moraceae</taxon>
        <taxon>Ficeae</taxon>
        <taxon>Ficus</taxon>
    </lineage>
</organism>
<dbReference type="Proteomes" id="UP001187192">
    <property type="component" value="Unassembled WGS sequence"/>
</dbReference>
<comment type="caution">
    <text evidence="2">The sequence shown here is derived from an EMBL/GenBank/DDBJ whole genome shotgun (WGS) entry which is preliminary data.</text>
</comment>
<evidence type="ECO:0000313" key="2">
    <source>
        <dbReference type="EMBL" id="GMN35444.1"/>
    </source>
</evidence>
<dbReference type="GO" id="GO:0005262">
    <property type="term" value="F:calcium channel activity"/>
    <property type="evidence" value="ECO:0007669"/>
    <property type="project" value="TreeGrafter"/>
</dbReference>
<evidence type="ECO:0000313" key="3">
    <source>
        <dbReference type="Proteomes" id="UP001187192"/>
    </source>
</evidence>
<dbReference type="PANTHER" id="PTHR13462:SF17">
    <property type="entry name" value="CALCIUM UNIPORTER PROTEIN 4, MITOCHONDRIAL"/>
    <property type="match status" value="1"/>
</dbReference>
<proteinExistence type="predicted"/>
<protein>
    <recommendedName>
        <fullName evidence="4">Calcium uniporter protein</fullName>
    </recommendedName>
</protein>
<keyword evidence="3" id="KW-1185">Reference proteome</keyword>
<evidence type="ECO:0000256" key="1">
    <source>
        <dbReference type="SAM" id="MobiDB-lite"/>
    </source>
</evidence>